<dbReference type="EMBL" id="JBJHZZ010000013">
    <property type="protein sequence ID" value="MFL0248177.1"/>
    <property type="molecule type" value="Genomic_DNA"/>
</dbReference>
<keyword evidence="2" id="KW-1185">Reference proteome</keyword>
<evidence type="ECO:0000313" key="1">
    <source>
        <dbReference type="EMBL" id="MFL0248177.1"/>
    </source>
</evidence>
<protein>
    <submittedName>
        <fullName evidence="1">Uncharacterized protein</fullName>
    </submittedName>
</protein>
<dbReference type="RefSeq" id="WP_406770605.1">
    <property type="nucleotide sequence ID" value="NZ_JBJHZZ010000013.1"/>
</dbReference>
<accession>A0ABW8T7N6</accession>
<organism evidence="1 2">
    <name type="scientific">Candidatus Clostridium stratigraminis</name>
    <dbReference type="NCBI Taxonomy" id="3381661"/>
    <lineage>
        <taxon>Bacteria</taxon>
        <taxon>Bacillati</taxon>
        <taxon>Bacillota</taxon>
        <taxon>Clostridia</taxon>
        <taxon>Eubacteriales</taxon>
        <taxon>Clostridiaceae</taxon>
        <taxon>Clostridium</taxon>
    </lineage>
</organism>
<reference evidence="1 2" key="1">
    <citation type="submission" date="2024-11" db="EMBL/GenBank/DDBJ databases">
        <authorList>
            <person name="Heng Y.C."/>
            <person name="Lim A.C.H."/>
            <person name="Lee J.K.Y."/>
            <person name="Kittelmann S."/>
        </authorList>
    </citation>
    <scope>NUCLEOTIDE SEQUENCE [LARGE SCALE GENOMIC DNA]</scope>
    <source>
        <strain evidence="1 2">WILCCON 0185</strain>
    </source>
</reference>
<evidence type="ECO:0000313" key="2">
    <source>
        <dbReference type="Proteomes" id="UP001623591"/>
    </source>
</evidence>
<dbReference type="Proteomes" id="UP001623591">
    <property type="component" value="Unassembled WGS sequence"/>
</dbReference>
<sequence length="115" mass="13851">MIKYLSKYTDFKEFFSELKENEIFMYSYLDFKWDDILELAEANRVRIEYIEKGTDEYKKYGECAAKVVKFKEKIYEYKINSSDSIKIEARTEESAREKLLSYLFNSNIIKLNKVS</sequence>
<proteinExistence type="predicted"/>
<comment type="caution">
    <text evidence="1">The sequence shown here is derived from an EMBL/GenBank/DDBJ whole genome shotgun (WGS) entry which is preliminary data.</text>
</comment>
<gene>
    <name evidence="1" type="ORF">ACJDUG_14545</name>
</gene>
<name>A0ABW8T7N6_9CLOT</name>